<name>A0A5J4TSL8_9EUKA</name>
<reference evidence="1 2" key="1">
    <citation type="submission" date="2019-03" db="EMBL/GenBank/DDBJ databases">
        <title>Single cell metagenomics reveals metabolic interactions within the superorganism composed of flagellate Streblomastix strix and complex community of Bacteroidetes bacteria on its surface.</title>
        <authorList>
            <person name="Treitli S.C."/>
            <person name="Kolisko M."/>
            <person name="Husnik F."/>
            <person name="Keeling P."/>
            <person name="Hampl V."/>
        </authorList>
    </citation>
    <scope>NUCLEOTIDE SEQUENCE [LARGE SCALE GENOMIC DNA]</scope>
    <source>
        <strain evidence="1">ST1C</strain>
    </source>
</reference>
<evidence type="ECO:0000313" key="1">
    <source>
        <dbReference type="EMBL" id="KAA6361324.1"/>
    </source>
</evidence>
<accession>A0A5J4TSL8</accession>
<dbReference type="AlphaFoldDB" id="A0A5J4TSL8"/>
<gene>
    <name evidence="1" type="ORF">EZS28_043149</name>
</gene>
<comment type="caution">
    <text evidence="1">The sequence shown here is derived from an EMBL/GenBank/DDBJ whole genome shotgun (WGS) entry which is preliminary data.</text>
</comment>
<dbReference type="Gene3D" id="3.30.470.30">
    <property type="entry name" value="DNA ligase/mRNA capping enzyme"/>
    <property type="match status" value="1"/>
</dbReference>
<dbReference type="Proteomes" id="UP000324800">
    <property type="component" value="Unassembled WGS sequence"/>
</dbReference>
<proteinExistence type="predicted"/>
<evidence type="ECO:0000313" key="2">
    <source>
        <dbReference type="Proteomes" id="UP000324800"/>
    </source>
</evidence>
<sequence>MDLLSQFIEKLPRVDSGNSERYAKEINELLKKKDKSFPGNHPVSIEKDNMCKVSVHNYGRKGEMMQVNITCHRIISQGVLQPSLIDGELILDKHPLNDNVTDENRTQVSDYEGLIPTYYAFDMMIDNGQILIEKIFDSRLGHLLKFTSNMELVQKRAMDNYRSKITQGKDVNYQINDKQSIDQF</sequence>
<dbReference type="OrthoDB" id="200924at2759"/>
<dbReference type="EMBL" id="SNRW01025716">
    <property type="protein sequence ID" value="KAA6361324.1"/>
    <property type="molecule type" value="Genomic_DNA"/>
</dbReference>
<organism evidence="1 2">
    <name type="scientific">Streblomastix strix</name>
    <dbReference type="NCBI Taxonomy" id="222440"/>
    <lineage>
        <taxon>Eukaryota</taxon>
        <taxon>Metamonada</taxon>
        <taxon>Preaxostyla</taxon>
        <taxon>Oxymonadida</taxon>
        <taxon>Streblomastigidae</taxon>
        <taxon>Streblomastix</taxon>
    </lineage>
</organism>
<protein>
    <submittedName>
        <fullName evidence="1">Uncharacterized protein</fullName>
    </submittedName>
</protein>
<dbReference type="SUPFAM" id="SSF56091">
    <property type="entry name" value="DNA ligase/mRNA capping enzyme, catalytic domain"/>
    <property type="match status" value="1"/>
</dbReference>